<feature type="compositionally biased region" description="Basic residues" evidence="1">
    <location>
        <begin position="211"/>
        <end position="224"/>
    </location>
</feature>
<organism evidence="2 3">
    <name type="scientific">Tetrapyrgos nigripes</name>
    <dbReference type="NCBI Taxonomy" id="182062"/>
    <lineage>
        <taxon>Eukaryota</taxon>
        <taxon>Fungi</taxon>
        <taxon>Dikarya</taxon>
        <taxon>Basidiomycota</taxon>
        <taxon>Agaricomycotina</taxon>
        <taxon>Agaricomycetes</taxon>
        <taxon>Agaricomycetidae</taxon>
        <taxon>Agaricales</taxon>
        <taxon>Marasmiineae</taxon>
        <taxon>Marasmiaceae</taxon>
        <taxon>Tetrapyrgos</taxon>
    </lineage>
</organism>
<reference evidence="2 3" key="1">
    <citation type="journal article" date="2020" name="ISME J.">
        <title>Uncovering the hidden diversity of litter-decomposition mechanisms in mushroom-forming fungi.</title>
        <authorList>
            <person name="Floudas D."/>
            <person name="Bentzer J."/>
            <person name="Ahren D."/>
            <person name="Johansson T."/>
            <person name="Persson P."/>
            <person name="Tunlid A."/>
        </authorList>
    </citation>
    <scope>NUCLEOTIDE SEQUENCE [LARGE SCALE GENOMIC DNA]</scope>
    <source>
        <strain evidence="2 3">CBS 291.85</strain>
    </source>
</reference>
<feature type="compositionally biased region" description="Basic and acidic residues" evidence="1">
    <location>
        <begin position="35"/>
        <end position="52"/>
    </location>
</feature>
<dbReference type="Proteomes" id="UP000559256">
    <property type="component" value="Unassembled WGS sequence"/>
</dbReference>
<name>A0A8H5LIU3_9AGAR</name>
<feature type="compositionally biased region" description="Basic and acidic residues" evidence="1">
    <location>
        <begin position="148"/>
        <end position="157"/>
    </location>
</feature>
<sequence length="230" mass="24813">MSLGVGAAIPESSASLTRETVRLKGQLVGNKNKRPREEDGETKAHSDSDEGQSKASSIRKKVKHDPFAGTHGKKKKKDLQEPKPTEAEAVAQKSDAANPKDCQAMNRSNPFSVSKLQVSKPDVTLSVPPAMHDEADQQKDSSQSVPSKETEREKSISSEKAIPTSPSQSVTTKPQSPQSPKISRSSVSVLNLDGPVGDDDSGDDEAQASPSKKRRKRRKKKKHAQSILEG</sequence>
<protein>
    <submittedName>
        <fullName evidence="2">Uncharacterized protein</fullName>
    </submittedName>
</protein>
<proteinExistence type="predicted"/>
<accession>A0A8H5LIU3</accession>
<comment type="caution">
    <text evidence="2">The sequence shown here is derived from an EMBL/GenBank/DDBJ whole genome shotgun (WGS) entry which is preliminary data.</text>
</comment>
<keyword evidence="3" id="KW-1185">Reference proteome</keyword>
<feature type="compositionally biased region" description="Acidic residues" evidence="1">
    <location>
        <begin position="196"/>
        <end position="206"/>
    </location>
</feature>
<feature type="compositionally biased region" description="Polar residues" evidence="1">
    <location>
        <begin position="105"/>
        <end position="117"/>
    </location>
</feature>
<dbReference type="AlphaFoldDB" id="A0A8H5LIU3"/>
<feature type="region of interest" description="Disordered" evidence="1">
    <location>
        <begin position="1"/>
        <end position="230"/>
    </location>
</feature>
<dbReference type="OrthoDB" id="3438340at2759"/>
<evidence type="ECO:0000313" key="2">
    <source>
        <dbReference type="EMBL" id="KAF5358941.1"/>
    </source>
</evidence>
<gene>
    <name evidence="2" type="ORF">D9758_004769</name>
</gene>
<evidence type="ECO:0000313" key="3">
    <source>
        <dbReference type="Proteomes" id="UP000559256"/>
    </source>
</evidence>
<dbReference type="EMBL" id="JAACJM010000047">
    <property type="protein sequence ID" value="KAF5358941.1"/>
    <property type="molecule type" value="Genomic_DNA"/>
</dbReference>
<evidence type="ECO:0000256" key="1">
    <source>
        <dbReference type="SAM" id="MobiDB-lite"/>
    </source>
</evidence>
<feature type="compositionally biased region" description="Polar residues" evidence="1">
    <location>
        <begin position="164"/>
        <end position="189"/>
    </location>
</feature>